<dbReference type="RefSeq" id="WP_148956331.1">
    <property type="nucleotide sequence ID" value="NZ_QSND01000002.1"/>
</dbReference>
<gene>
    <name evidence="1" type="ORF">DX927_05500</name>
</gene>
<reference evidence="1 2" key="1">
    <citation type="submission" date="2018-08" db="EMBL/GenBank/DDBJ databases">
        <title>Bacillus phenotypic plasticity.</title>
        <authorList>
            <person name="Hurtado E."/>
        </authorList>
    </citation>
    <scope>NUCLEOTIDE SEQUENCE [LARGE SCALE GENOMIC DNA]</scope>
    <source>
        <strain evidence="1 2">427</strain>
    </source>
</reference>
<dbReference type="Proteomes" id="UP000324326">
    <property type="component" value="Unassembled WGS sequence"/>
</dbReference>
<dbReference type="AlphaFoldDB" id="A0A5M8RSW0"/>
<dbReference type="Gene3D" id="2.60.120.40">
    <property type="match status" value="1"/>
</dbReference>
<evidence type="ECO:0000313" key="1">
    <source>
        <dbReference type="EMBL" id="KAA6450333.1"/>
    </source>
</evidence>
<organism evidence="1 2">
    <name type="scientific">Bacillus swezeyi</name>
    <dbReference type="NCBI Taxonomy" id="1925020"/>
    <lineage>
        <taxon>Bacteria</taxon>
        <taxon>Bacillati</taxon>
        <taxon>Bacillota</taxon>
        <taxon>Bacilli</taxon>
        <taxon>Bacillales</taxon>
        <taxon>Bacillaceae</taxon>
        <taxon>Bacillus</taxon>
    </lineage>
</organism>
<dbReference type="InterPro" id="IPR008983">
    <property type="entry name" value="Tumour_necrosis_fac-like_dom"/>
</dbReference>
<evidence type="ECO:0008006" key="3">
    <source>
        <dbReference type="Google" id="ProtNLM"/>
    </source>
</evidence>
<comment type="caution">
    <text evidence="1">The sequence shown here is derived from an EMBL/GenBank/DDBJ whole genome shotgun (WGS) entry which is preliminary data.</text>
</comment>
<dbReference type="SUPFAM" id="SSF49842">
    <property type="entry name" value="TNF-like"/>
    <property type="match status" value="1"/>
</dbReference>
<accession>A0A5M8RSW0</accession>
<dbReference type="STRING" id="1925020.BTA30_16845"/>
<protein>
    <recommendedName>
        <fullName evidence="3">Terminase</fullName>
    </recommendedName>
</protein>
<sequence length="361" mass="41198">MAYQAKTDWLPDDPINEDDVNRWEKGIQEAHTDLAAHKNDLNNPHETTKSQIGLGNVENVRQASKKEFQQHAGDTKIHISEDERIKWNAKETPAAAQKKADLAEENAKTYADQTFTNEKLTVLPASKSIQDARTPGSEYPIGITIMDIGQDNTTGYPLAYGFVKNENFSTYRFTQYFYGNGNGYLSTCVWVRQWYISKGWTGWHKISGLAYTRATINVKQKLDKGTYNKIKFNQKITDSHNAFNTSNNRFVAPNDGMYLVESGLYIDSFQTYSNFELTIYLNGKQYKNIAHYRHKPEGPSTSKEFGVGVYGSGTVPMKKGDYLEMYMYVGYDDVTRYISDRNEAYNYFEIRETGGVNPSLF</sequence>
<dbReference type="EMBL" id="QSND01000002">
    <property type="protein sequence ID" value="KAA6450333.1"/>
    <property type="molecule type" value="Genomic_DNA"/>
</dbReference>
<proteinExistence type="predicted"/>
<evidence type="ECO:0000313" key="2">
    <source>
        <dbReference type="Proteomes" id="UP000324326"/>
    </source>
</evidence>
<name>A0A5M8RSW0_9BACI</name>